<gene>
    <name evidence="2" type="ORF">B1A_08044</name>
</gene>
<feature type="domain" description="Recombinase" evidence="1">
    <location>
        <begin position="35"/>
        <end position="122"/>
    </location>
</feature>
<reference evidence="2" key="2">
    <citation type="journal article" date="2014" name="ISME J.">
        <title>Microbial stratification in low pH oxic and suboxic macroscopic growths along an acid mine drainage.</title>
        <authorList>
            <person name="Mendez-Garcia C."/>
            <person name="Mesa V."/>
            <person name="Sprenger R.R."/>
            <person name="Richter M."/>
            <person name="Diez M.S."/>
            <person name="Solano J."/>
            <person name="Bargiela R."/>
            <person name="Golyshina O.V."/>
            <person name="Manteca A."/>
            <person name="Ramos J.L."/>
            <person name="Gallego J.R."/>
            <person name="Llorente I."/>
            <person name="Martins Dos Santos V.A."/>
            <person name="Jensen O.N."/>
            <person name="Pelaez A.I."/>
            <person name="Sanchez J."/>
            <person name="Ferrer M."/>
        </authorList>
    </citation>
    <scope>NUCLEOTIDE SEQUENCE</scope>
</reference>
<evidence type="ECO:0000313" key="2">
    <source>
        <dbReference type="EMBL" id="EQD66651.1"/>
    </source>
</evidence>
<reference evidence="2" key="1">
    <citation type="submission" date="2013-08" db="EMBL/GenBank/DDBJ databases">
        <authorList>
            <person name="Mendez C."/>
            <person name="Richter M."/>
            <person name="Ferrer M."/>
            <person name="Sanchez J."/>
        </authorList>
    </citation>
    <scope>NUCLEOTIDE SEQUENCE</scope>
</reference>
<dbReference type="EMBL" id="AUZX01005762">
    <property type="protein sequence ID" value="EQD66651.1"/>
    <property type="molecule type" value="Genomic_DNA"/>
</dbReference>
<dbReference type="GO" id="GO:0000150">
    <property type="term" value="F:DNA strand exchange activity"/>
    <property type="evidence" value="ECO:0007669"/>
    <property type="project" value="InterPro"/>
</dbReference>
<dbReference type="PANTHER" id="PTHR30461:SF23">
    <property type="entry name" value="DNA RECOMBINASE-RELATED"/>
    <property type="match status" value="1"/>
</dbReference>
<dbReference type="InterPro" id="IPR050639">
    <property type="entry name" value="SSR_resolvase"/>
</dbReference>
<comment type="caution">
    <text evidence="2">The sequence shown here is derived from an EMBL/GenBank/DDBJ whole genome shotgun (WGS) entry which is preliminary data.</text>
</comment>
<name>T1B1C5_9ZZZZ</name>
<dbReference type="Pfam" id="PF07508">
    <property type="entry name" value="Recombinase"/>
    <property type="match status" value="1"/>
</dbReference>
<proteinExistence type="predicted"/>
<evidence type="ECO:0000259" key="1">
    <source>
        <dbReference type="PROSITE" id="PS51737"/>
    </source>
</evidence>
<dbReference type="AlphaFoldDB" id="T1B1C5"/>
<sequence>MLAVFAQLELATITERVRFGYAQRISLGKWSGQPPYGYRYGSSGVLEADPETAPWLKAIYREVRDRSLPDLAGWLASQGAPTYRGGEWTISTLANGLHNRAYLGERRTRDGWIRSGHAPLVT</sequence>
<dbReference type="Gene3D" id="3.90.1750.20">
    <property type="entry name" value="Putative Large Serine Recombinase, Chain B, Domain 2"/>
    <property type="match status" value="1"/>
</dbReference>
<dbReference type="InterPro" id="IPR011109">
    <property type="entry name" value="DNA_bind_recombinase_dom"/>
</dbReference>
<organism evidence="2">
    <name type="scientific">mine drainage metagenome</name>
    <dbReference type="NCBI Taxonomy" id="410659"/>
    <lineage>
        <taxon>unclassified sequences</taxon>
        <taxon>metagenomes</taxon>
        <taxon>ecological metagenomes</taxon>
    </lineage>
</organism>
<protein>
    <submittedName>
        <fullName evidence="2">Recombinase</fullName>
    </submittedName>
</protein>
<dbReference type="InterPro" id="IPR038109">
    <property type="entry name" value="DNA_bind_recomb_sf"/>
</dbReference>
<dbReference type="GO" id="GO:0003677">
    <property type="term" value="F:DNA binding"/>
    <property type="evidence" value="ECO:0007669"/>
    <property type="project" value="InterPro"/>
</dbReference>
<accession>T1B1C5</accession>
<dbReference type="PROSITE" id="PS51737">
    <property type="entry name" value="RECOMBINASE_DNA_BIND"/>
    <property type="match status" value="1"/>
</dbReference>
<feature type="non-terminal residue" evidence="2">
    <location>
        <position position="122"/>
    </location>
</feature>
<dbReference type="PANTHER" id="PTHR30461">
    <property type="entry name" value="DNA-INVERTASE FROM LAMBDOID PROPHAGE"/>
    <property type="match status" value="1"/>
</dbReference>